<dbReference type="Gene3D" id="3.80.10.10">
    <property type="entry name" value="Ribonuclease Inhibitor"/>
    <property type="match status" value="1"/>
</dbReference>
<dbReference type="AlphaFoldDB" id="A0A1E5UL13"/>
<feature type="compositionally biased region" description="Basic and acidic residues" evidence="1">
    <location>
        <begin position="9"/>
        <end position="19"/>
    </location>
</feature>
<feature type="region of interest" description="Disordered" evidence="1">
    <location>
        <begin position="1"/>
        <end position="25"/>
    </location>
</feature>
<sequence>MNPELSTAWDRDPKLKEQEQGGNQAGLLPPSIIKLEISNLTNNVQSRLLSCLPLITQLATWESPELTSLQLAYCTGEGMSSMVKLTEEHERVLQVLNSLQDLEFWDYPNLLSLPAANLQSLVSLKALNIISCPSISRLPEMATSCTLDVIDCSEELSKQYVEWKEWRREKMIDAETVN</sequence>
<dbReference type="Proteomes" id="UP000095767">
    <property type="component" value="Unassembled WGS sequence"/>
</dbReference>
<accession>A0A1E5UL13</accession>
<reference evidence="2 3" key="1">
    <citation type="submission" date="2016-09" db="EMBL/GenBank/DDBJ databases">
        <title>The draft genome of Dichanthelium oligosanthes: A C3 panicoid grass species.</title>
        <authorList>
            <person name="Studer A.J."/>
            <person name="Schnable J.C."/>
            <person name="Brutnell T.P."/>
        </authorList>
    </citation>
    <scope>NUCLEOTIDE SEQUENCE [LARGE SCALE GENOMIC DNA]</scope>
    <source>
        <strain evidence="3">cv. Kellogg 1175</strain>
        <tissue evidence="2">Leaf</tissue>
    </source>
</reference>
<dbReference type="InterPro" id="IPR032675">
    <property type="entry name" value="LRR_dom_sf"/>
</dbReference>
<proteinExistence type="predicted"/>
<comment type="caution">
    <text evidence="2">The sequence shown here is derived from an EMBL/GenBank/DDBJ whole genome shotgun (WGS) entry which is preliminary data.</text>
</comment>
<organism evidence="2 3">
    <name type="scientific">Dichanthelium oligosanthes</name>
    <dbReference type="NCBI Taxonomy" id="888268"/>
    <lineage>
        <taxon>Eukaryota</taxon>
        <taxon>Viridiplantae</taxon>
        <taxon>Streptophyta</taxon>
        <taxon>Embryophyta</taxon>
        <taxon>Tracheophyta</taxon>
        <taxon>Spermatophyta</taxon>
        <taxon>Magnoliopsida</taxon>
        <taxon>Liliopsida</taxon>
        <taxon>Poales</taxon>
        <taxon>Poaceae</taxon>
        <taxon>PACMAD clade</taxon>
        <taxon>Panicoideae</taxon>
        <taxon>Panicodae</taxon>
        <taxon>Paniceae</taxon>
        <taxon>Dichantheliinae</taxon>
        <taxon>Dichanthelium</taxon>
    </lineage>
</organism>
<dbReference type="SUPFAM" id="SSF52058">
    <property type="entry name" value="L domain-like"/>
    <property type="match status" value="1"/>
</dbReference>
<dbReference type="EMBL" id="LWDX02073116">
    <property type="protein sequence ID" value="OEL13518.1"/>
    <property type="molecule type" value="Genomic_DNA"/>
</dbReference>
<protein>
    <submittedName>
        <fullName evidence="2">Uncharacterized protein</fullName>
    </submittedName>
</protein>
<evidence type="ECO:0000256" key="1">
    <source>
        <dbReference type="SAM" id="MobiDB-lite"/>
    </source>
</evidence>
<dbReference type="OrthoDB" id="692720at2759"/>
<name>A0A1E5UL13_9POAL</name>
<gene>
    <name evidence="2" type="ORF">BAE44_0025462</name>
</gene>
<evidence type="ECO:0000313" key="2">
    <source>
        <dbReference type="EMBL" id="OEL13518.1"/>
    </source>
</evidence>
<keyword evidence="3" id="KW-1185">Reference proteome</keyword>
<evidence type="ECO:0000313" key="3">
    <source>
        <dbReference type="Proteomes" id="UP000095767"/>
    </source>
</evidence>